<dbReference type="FunCoup" id="A0A3Q1EBE3">
    <property type="interactions" value="9"/>
</dbReference>
<dbReference type="GeneTree" id="ENSGT00940000177048"/>
<feature type="compositionally biased region" description="Polar residues" evidence="1">
    <location>
        <begin position="78"/>
        <end position="88"/>
    </location>
</feature>
<dbReference type="Proteomes" id="UP000257200">
    <property type="component" value="Unplaced"/>
</dbReference>
<evidence type="ECO:0000313" key="2">
    <source>
        <dbReference type="Ensembl" id="ENSAPOP00000000614.1"/>
    </source>
</evidence>
<organism evidence="2 3">
    <name type="scientific">Acanthochromis polyacanthus</name>
    <name type="common">spiny chromis</name>
    <dbReference type="NCBI Taxonomy" id="80966"/>
    <lineage>
        <taxon>Eukaryota</taxon>
        <taxon>Metazoa</taxon>
        <taxon>Chordata</taxon>
        <taxon>Craniata</taxon>
        <taxon>Vertebrata</taxon>
        <taxon>Euteleostomi</taxon>
        <taxon>Actinopterygii</taxon>
        <taxon>Neopterygii</taxon>
        <taxon>Teleostei</taxon>
        <taxon>Neoteleostei</taxon>
        <taxon>Acanthomorphata</taxon>
        <taxon>Ovalentaria</taxon>
        <taxon>Pomacentridae</taxon>
        <taxon>Acanthochromis</taxon>
    </lineage>
</organism>
<dbReference type="AlphaFoldDB" id="A0A3Q1EBE3"/>
<proteinExistence type="predicted"/>
<dbReference type="OrthoDB" id="10053624at2759"/>
<dbReference type="PANTHER" id="PTHR22529">
    <property type="entry name" value="EPITHELIAL-STROMAL INTERACTION PROTEIN 1"/>
    <property type="match status" value="1"/>
</dbReference>
<feature type="compositionally biased region" description="Low complexity" evidence="1">
    <location>
        <begin position="95"/>
        <end position="104"/>
    </location>
</feature>
<keyword evidence="3" id="KW-1185">Reference proteome</keyword>
<accession>A0A3Q1EBE3</accession>
<name>A0A3Q1EBE3_9TELE</name>
<reference evidence="2" key="2">
    <citation type="submission" date="2025-09" db="UniProtKB">
        <authorList>
            <consortium name="Ensembl"/>
        </authorList>
    </citation>
    <scope>IDENTIFICATION</scope>
</reference>
<feature type="compositionally biased region" description="Basic and acidic residues" evidence="1">
    <location>
        <begin position="10"/>
        <end position="20"/>
    </location>
</feature>
<feature type="compositionally biased region" description="Basic and acidic residues" evidence="1">
    <location>
        <begin position="107"/>
        <end position="119"/>
    </location>
</feature>
<evidence type="ECO:0000256" key="1">
    <source>
        <dbReference type="SAM" id="MobiDB-lite"/>
    </source>
</evidence>
<dbReference type="Ensembl" id="ENSAPOT00000016570.1">
    <property type="protein sequence ID" value="ENSAPOP00000000614.1"/>
    <property type="gene ID" value="ENSAPOG00000001807.1"/>
</dbReference>
<dbReference type="InParanoid" id="A0A3Q1EBE3"/>
<feature type="region of interest" description="Disordered" evidence="1">
    <location>
        <begin position="1"/>
        <end position="147"/>
    </location>
</feature>
<dbReference type="InterPro" id="IPR026185">
    <property type="entry name" value="EPSTI1"/>
</dbReference>
<dbReference type="PANTHER" id="PTHR22529:SF2">
    <property type="match status" value="1"/>
</dbReference>
<dbReference type="GeneID" id="110958196"/>
<reference evidence="2" key="1">
    <citation type="submission" date="2025-08" db="UniProtKB">
        <authorList>
            <consortium name="Ensembl"/>
        </authorList>
    </citation>
    <scope>IDENTIFICATION</scope>
</reference>
<evidence type="ECO:0000313" key="3">
    <source>
        <dbReference type="Proteomes" id="UP000257200"/>
    </source>
</evidence>
<protein>
    <submittedName>
        <fullName evidence="2">Uncharacterized LOC110958196</fullName>
    </submittedName>
</protein>
<dbReference type="RefSeq" id="XP_022060289.1">
    <property type="nucleotide sequence ID" value="XM_022204597.2"/>
</dbReference>
<feature type="compositionally biased region" description="Low complexity" evidence="1">
    <location>
        <begin position="65"/>
        <end position="77"/>
    </location>
</feature>
<sequence>MPTTKLIKPKPVEAKKKSPDGGRPGRSGTEDQLQVAAVRKSRASSCPRSQKPKPTGDTTNTGLQRSSCTTRTRSSSTAPRGTQRSPRNNPDCRRASSAVRQAAVNPKHRELAPVQREQRGGGGEARSQGQSHKAFTVIPPNPKRRREIQRKAEAELAALEELRLSRAMSYVSINPSSVGGCMSLEEVRLKQQQEMMQAKRKLKPAGQLEVKQQMMEETSVLTS</sequence>